<evidence type="ECO:0000256" key="1">
    <source>
        <dbReference type="PROSITE-ProRule" id="PRU00285"/>
    </source>
</evidence>
<evidence type="ECO:0000259" key="3">
    <source>
        <dbReference type="PROSITE" id="PS01031"/>
    </source>
</evidence>
<dbReference type="CDD" id="cd06464">
    <property type="entry name" value="ACD_sHsps-like"/>
    <property type="match status" value="1"/>
</dbReference>
<keyword evidence="5" id="KW-1185">Reference proteome</keyword>
<dbReference type="OrthoDB" id="9809760at2"/>
<name>A0A5C4LPL0_9PSEU</name>
<dbReference type="Proteomes" id="UP000305546">
    <property type="component" value="Unassembled WGS sequence"/>
</dbReference>
<dbReference type="RefSeq" id="WP_139100562.1">
    <property type="nucleotide sequence ID" value="NZ_VDFW01000049.1"/>
</dbReference>
<dbReference type="InterPro" id="IPR008978">
    <property type="entry name" value="HSP20-like_chaperone"/>
</dbReference>
<evidence type="ECO:0000313" key="4">
    <source>
        <dbReference type="EMBL" id="TNC19603.1"/>
    </source>
</evidence>
<comment type="similarity">
    <text evidence="1 2">Belongs to the small heat shock protein (HSP20) family.</text>
</comment>
<sequence>MALPAMRSASTLRRWDPFGDFGELTRWFDTVAPQPWSPSADVTETDTEYVFDVELPGLTREDITVEVIGNRLAITGELKEQERKGRAHSRTRRTGKFSYRVLLPRGVDGDKVAATLENGVLTVRVPKTEAAQPRRIEISSK</sequence>
<evidence type="ECO:0000256" key="2">
    <source>
        <dbReference type="RuleBase" id="RU003616"/>
    </source>
</evidence>
<dbReference type="Pfam" id="PF00011">
    <property type="entry name" value="HSP20"/>
    <property type="match status" value="1"/>
</dbReference>
<dbReference type="PANTHER" id="PTHR11527">
    <property type="entry name" value="HEAT-SHOCK PROTEIN 20 FAMILY MEMBER"/>
    <property type="match status" value="1"/>
</dbReference>
<dbReference type="Gene3D" id="2.60.40.790">
    <property type="match status" value="1"/>
</dbReference>
<feature type="domain" description="SHSP" evidence="3">
    <location>
        <begin position="31"/>
        <end position="141"/>
    </location>
</feature>
<comment type="caution">
    <text evidence="4">The sequence shown here is derived from an EMBL/GenBank/DDBJ whole genome shotgun (WGS) entry which is preliminary data.</text>
</comment>
<gene>
    <name evidence="4" type="ORF">FG385_32070</name>
</gene>
<dbReference type="InterPro" id="IPR002068">
    <property type="entry name" value="A-crystallin/Hsp20_dom"/>
</dbReference>
<organism evidence="4 5">
    <name type="scientific">Amycolatopsis alkalitolerans</name>
    <dbReference type="NCBI Taxonomy" id="2547244"/>
    <lineage>
        <taxon>Bacteria</taxon>
        <taxon>Bacillati</taxon>
        <taxon>Actinomycetota</taxon>
        <taxon>Actinomycetes</taxon>
        <taxon>Pseudonocardiales</taxon>
        <taxon>Pseudonocardiaceae</taxon>
        <taxon>Amycolatopsis</taxon>
    </lineage>
</organism>
<dbReference type="AlphaFoldDB" id="A0A5C4LPL0"/>
<evidence type="ECO:0000313" key="5">
    <source>
        <dbReference type="Proteomes" id="UP000305546"/>
    </source>
</evidence>
<dbReference type="PROSITE" id="PS01031">
    <property type="entry name" value="SHSP"/>
    <property type="match status" value="1"/>
</dbReference>
<accession>A0A5C4LPL0</accession>
<dbReference type="EMBL" id="VDFW01000049">
    <property type="protein sequence ID" value="TNC19603.1"/>
    <property type="molecule type" value="Genomic_DNA"/>
</dbReference>
<reference evidence="4 5" key="1">
    <citation type="submission" date="2019-06" db="EMBL/GenBank/DDBJ databases">
        <title>Amycolatopsis alkalitolerans sp. nov., isolated from Gastrodia elata Blume.</title>
        <authorList>
            <person name="Narsing Rao M.P."/>
            <person name="Li W.J."/>
        </authorList>
    </citation>
    <scope>NUCLEOTIDE SEQUENCE [LARGE SCALE GENOMIC DNA]</scope>
    <source>
        <strain evidence="4 5">SYSUP0005</strain>
    </source>
</reference>
<protein>
    <submittedName>
        <fullName evidence="4">Hsp20/alpha crystallin family protein</fullName>
    </submittedName>
</protein>
<proteinExistence type="inferred from homology"/>
<dbReference type="SUPFAM" id="SSF49764">
    <property type="entry name" value="HSP20-like chaperones"/>
    <property type="match status" value="1"/>
</dbReference>
<dbReference type="InterPro" id="IPR031107">
    <property type="entry name" value="Small_HSP"/>
</dbReference>